<proteinExistence type="predicted"/>
<evidence type="ECO:0000313" key="2">
    <source>
        <dbReference type="Proteomes" id="UP001153148"/>
    </source>
</evidence>
<keyword evidence="2" id="KW-1185">Reference proteome</keyword>
<dbReference type="Proteomes" id="UP001153148">
    <property type="component" value="Unassembled WGS sequence"/>
</dbReference>
<organism evidence="1 2">
    <name type="scientific">Timema podura</name>
    <name type="common">Walking stick</name>
    <dbReference type="NCBI Taxonomy" id="61482"/>
    <lineage>
        <taxon>Eukaryota</taxon>
        <taxon>Metazoa</taxon>
        <taxon>Ecdysozoa</taxon>
        <taxon>Arthropoda</taxon>
        <taxon>Hexapoda</taxon>
        <taxon>Insecta</taxon>
        <taxon>Pterygota</taxon>
        <taxon>Neoptera</taxon>
        <taxon>Polyneoptera</taxon>
        <taxon>Phasmatodea</taxon>
        <taxon>Timematodea</taxon>
        <taxon>Timematoidea</taxon>
        <taxon>Timematidae</taxon>
        <taxon>Timema</taxon>
    </lineage>
</organism>
<feature type="non-terminal residue" evidence="1">
    <location>
        <position position="96"/>
    </location>
</feature>
<reference evidence="1" key="1">
    <citation type="submission" date="2021-03" db="EMBL/GenBank/DDBJ databases">
        <authorList>
            <person name="Tran Van P."/>
        </authorList>
    </citation>
    <scope>NUCLEOTIDE SEQUENCE</scope>
</reference>
<name>A0ABN7PGS3_TIMPD</name>
<gene>
    <name evidence="1" type="ORF">TPAB3V08_LOCUS11637</name>
</gene>
<protein>
    <submittedName>
        <fullName evidence="1">Uncharacterized protein</fullName>
    </submittedName>
</protein>
<evidence type="ECO:0000313" key="1">
    <source>
        <dbReference type="EMBL" id="CAG2064692.1"/>
    </source>
</evidence>
<sequence>MNSKLLMKTVGVPEIIHKDSIFVLSILLLEISKSFHVHHPVYKEFAEQLATSPLLPDFWTQGVEPWLAKPNKNRDLLTLHIFQVVLANLTDKSQVS</sequence>
<dbReference type="EMBL" id="CAJPIN010036216">
    <property type="protein sequence ID" value="CAG2064692.1"/>
    <property type="molecule type" value="Genomic_DNA"/>
</dbReference>
<accession>A0ABN7PGS3</accession>
<comment type="caution">
    <text evidence="1">The sequence shown here is derived from an EMBL/GenBank/DDBJ whole genome shotgun (WGS) entry which is preliminary data.</text>
</comment>